<feature type="transmembrane region" description="Helical" evidence="6">
    <location>
        <begin position="124"/>
        <end position="148"/>
    </location>
</feature>
<dbReference type="PRINTS" id="PR01035">
    <property type="entry name" value="TCRTETA"/>
</dbReference>
<sequence length="390" mass="41107">MLPVLLLTVVIDLIGFGLILPLLPFYATSFGASPVTIAFLAAVFSIAQFLSATPLGGLSDRLGRRPVFLCCMVLTVIGYVWLASADSLLGIFLARTVAGIGSGKISIARAIIADSTPPEQRARGMGLIGGAFGIGMILGPLIGGLLIGPDPLQPNYALPAMAAAATSGIALVLAFFTVRETRPGAAQPLTGLRLWRNPFAPLSQLNRVVLALIAINFSINFVFSQVEVLFPLFSAARLDWHAYEVGIAFTFIGTIVLCMQGFLIGPLTRLFGERKLLTMGMINLAAGTAMAHWIVSTPMMGLSIILTASGVAMIGPTINSLASRSAEVTQQGIALGTMESLAALGRTFGPLWGGWLFDRIGINVPYWIGGALLIVTLALGWRSINPKDPS</sequence>
<dbReference type="Proteomes" id="UP000317496">
    <property type="component" value="Chromosome"/>
</dbReference>
<dbReference type="GO" id="GO:0016020">
    <property type="term" value="C:membrane"/>
    <property type="evidence" value="ECO:0007669"/>
    <property type="project" value="UniProtKB-SubCell"/>
</dbReference>
<evidence type="ECO:0000256" key="5">
    <source>
        <dbReference type="ARBA" id="ARBA00023136"/>
    </source>
</evidence>
<dbReference type="InterPro" id="IPR001958">
    <property type="entry name" value="Tet-R_TetA/multi-R_MdtG-like"/>
</dbReference>
<keyword evidence="2" id="KW-0813">Transport</keyword>
<evidence type="ECO:0000256" key="2">
    <source>
        <dbReference type="ARBA" id="ARBA00022448"/>
    </source>
</evidence>
<name>A0A516H612_9PROT</name>
<dbReference type="PROSITE" id="PS50850">
    <property type="entry name" value="MFS"/>
    <property type="match status" value="1"/>
</dbReference>
<dbReference type="RefSeq" id="WP_144258204.1">
    <property type="nucleotide sequence ID" value="NZ_CP041636.1"/>
</dbReference>
<dbReference type="InterPro" id="IPR011701">
    <property type="entry name" value="MFS"/>
</dbReference>
<evidence type="ECO:0000256" key="6">
    <source>
        <dbReference type="SAM" id="Phobius"/>
    </source>
</evidence>
<dbReference type="KEGG" id="fer:FNB15_18855"/>
<dbReference type="EMBL" id="CP041636">
    <property type="protein sequence ID" value="QDO99208.1"/>
    <property type="molecule type" value="Genomic_DNA"/>
</dbReference>
<proteinExistence type="predicted"/>
<feature type="transmembrane region" description="Helical" evidence="6">
    <location>
        <begin position="199"/>
        <end position="223"/>
    </location>
</feature>
<dbReference type="OrthoDB" id="9764259at2"/>
<evidence type="ECO:0000313" key="8">
    <source>
        <dbReference type="EMBL" id="QDO99208.1"/>
    </source>
</evidence>
<comment type="subcellular location">
    <subcellularLocation>
        <location evidence="1">Membrane</location>
        <topology evidence="1">Multi-pass membrane protein</topology>
    </subcellularLocation>
</comment>
<reference evidence="8 9" key="1">
    <citation type="submission" date="2019-07" db="EMBL/GenBank/DDBJ databases">
        <title>Genome sequencing for Ferrovibrio sp. K5.</title>
        <authorList>
            <person name="Park S.-J."/>
        </authorList>
    </citation>
    <scope>NUCLEOTIDE SEQUENCE [LARGE SCALE GENOMIC DNA]</scope>
    <source>
        <strain evidence="8 9">K5</strain>
    </source>
</reference>
<dbReference type="PANTHER" id="PTHR23504">
    <property type="entry name" value="MAJOR FACILITATOR SUPERFAMILY DOMAIN-CONTAINING PROTEIN 10"/>
    <property type="match status" value="1"/>
</dbReference>
<feature type="transmembrane region" description="Helical" evidence="6">
    <location>
        <begin position="5"/>
        <end position="26"/>
    </location>
</feature>
<feature type="transmembrane region" description="Helical" evidence="6">
    <location>
        <begin position="62"/>
        <end position="82"/>
    </location>
</feature>
<evidence type="ECO:0000256" key="3">
    <source>
        <dbReference type="ARBA" id="ARBA00022692"/>
    </source>
</evidence>
<feature type="transmembrane region" description="Helical" evidence="6">
    <location>
        <begin position="364"/>
        <end position="384"/>
    </location>
</feature>
<feature type="transmembrane region" description="Helical" evidence="6">
    <location>
        <begin position="88"/>
        <end position="112"/>
    </location>
</feature>
<gene>
    <name evidence="8" type="ORF">FNB15_18855</name>
</gene>
<feature type="transmembrane region" description="Helical" evidence="6">
    <location>
        <begin position="160"/>
        <end position="178"/>
    </location>
</feature>
<evidence type="ECO:0000259" key="7">
    <source>
        <dbReference type="PROSITE" id="PS50850"/>
    </source>
</evidence>
<dbReference type="AlphaFoldDB" id="A0A516H612"/>
<dbReference type="InterPro" id="IPR036259">
    <property type="entry name" value="MFS_trans_sf"/>
</dbReference>
<feature type="transmembrane region" description="Helical" evidence="6">
    <location>
        <begin position="301"/>
        <end position="321"/>
    </location>
</feature>
<dbReference type="PANTHER" id="PTHR23504:SF15">
    <property type="entry name" value="MAJOR FACILITATOR SUPERFAMILY (MFS) PROFILE DOMAIN-CONTAINING PROTEIN"/>
    <property type="match status" value="1"/>
</dbReference>
<feature type="domain" description="Major facilitator superfamily (MFS) profile" evidence="7">
    <location>
        <begin position="1"/>
        <end position="388"/>
    </location>
</feature>
<keyword evidence="4 6" id="KW-1133">Transmembrane helix</keyword>
<keyword evidence="9" id="KW-1185">Reference proteome</keyword>
<evidence type="ECO:0000256" key="1">
    <source>
        <dbReference type="ARBA" id="ARBA00004141"/>
    </source>
</evidence>
<dbReference type="Pfam" id="PF07690">
    <property type="entry name" value="MFS_1"/>
    <property type="match status" value="1"/>
</dbReference>
<evidence type="ECO:0000256" key="4">
    <source>
        <dbReference type="ARBA" id="ARBA00022989"/>
    </source>
</evidence>
<protein>
    <submittedName>
        <fullName evidence="8">MFS transporter</fullName>
    </submittedName>
</protein>
<keyword evidence="3 6" id="KW-0812">Transmembrane</keyword>
<dbReference type="InterPro" id="IPR020846">
    <property type="entry name" value="MFS_dom"/>
</dbReference>
<dbReference type="Gene3D" id="1.20.1250.20">
    <property type="entry name" value="MFS general substrate transporter like domains"/>
    <property type="match status" value="1"/>
</dbReference>
<dbReference type="SUPFAM" id="SSF103473">
    <property type="entry name" value="MFS general substrate transporter"/>
    <property type="match status" value="1"/>
</dbReference>
<feature type="transmembrane region" description="Helical" evidence="6">
    <location>
        <begin position="276"/>
        <end position="295"/>
    </location>
</feature>
<accession>A0A516H612</accession>
<evidence type="ECO:0000313" key="9">
    <source>
        <dbReference type="Proteomes" id="UP000317496"/>
    </source>
</evidence>
<dbReference type="CDD" id="cd17330">
    <property type="entry name" value="MFS_SLC46_TetA_like"/>
    <property type="match status" value="1"/>
</dbReference>
<feature type="transmembrane region" description="Helical" evidence="6">
    <location>
        <begin position="243"/>
        <end position="264"/>
    </location>
</feature>
<organism evidence="8 9">
    <name type="scientific">Ferrovibrio terrae</name>
    <dbReference type="NCBI Taxonomy" id="2594003"/>
    <lineage>
        <taxon>Bacteria</taxon>
        <taxon>Pseudomonadati</taxon>
        <taxon>Pseudomonadota</taxon>
        <taxon>Alphaproteobacteria</taxon>
        <taxon>Rhodospirillales</taxon>
        <taxon>Rhodospirillaceae</taxon>
        <taxon>Ferrovibrio</taxon>
    </lineage>
</organism>
<feature type="transmembrane region" description="Helical" evidence="6">
    <location>
        <begin position="32"/>
        <end position="50"/>
    </location>
</feature>
<keyword evidence="5 6" id="KW-0472">Membrane</keyword>
<dbReference type="GO" id="GO:0022857">
    <property type="term" value="F:transmembrane transporter activity"/>
    <property type="evidence" value="ECO:0007669"/>
    <property type="project" value="InterPro"/>
</dbReference>